<dbReference type="InterPro" id="IPR024516">
    <property type="entry name" value="Mce_C"/>
</dbReference>
<dbReference type="Proteomes" id="UP000475545">
    <property type="component" value="Unassembled WGS sequence"/>
</dbReference>
<dbReference type="Pfam" id="PF11887">
    <property type="entry name" value="Mce4_CUP1"/>
    <property type="match status" value="1"/>
</dbReference>
<feature type="domain" description="Mce/MlaD" evidence="2">
    <location>
        <begin position="38"/>
        <end position="114"/>
    </location>
</feature>
<evidence type="ECO:0000256" key="1">
    <source>
        <dbReference type="SAM" id="Phobius"/>
    </source>
</evidence>
<dbReference type="RefSeq" id="WP_160903487.1">
    <property type="nucleotide sequence ID" value="NZ_CP102850.1"/>
</dbReference>
<reference evidence="4 5" key="1">
    <citation type="submission" date="2019-11" db="EMBL/GenBank/DDBJ databases">
        <title>Gordonia sp. nov., a novel actinobacterium isolated from mangrove soil in Hainan.</title>
        <authorList>
            <person name="Huang X."/>
            <person name="Xie Y."/>
            <person name="Chu X."/>
            <person name="Xiao K."/>
        </authorList>
    </citation>
    <scope>NUCLEOTIDE SEQUENCE [LARGE SCALE GENOMIC DNA]</scope>
    <source>
        <strain evidence="4 5">HNM0687</strain>
    </source>
</reference>
<dbReference type="PANTHER" id="PTHR33371:SF17">
    <property type="entry name" value="MCE-FAMILY PROTEIN MCE1B"/>
    <property type="match status" value="1"/>
</dbReference>
<keyword evidence="1" id="KW-1133">Transmembrane helix</keyword>
<organism evidence="4 5">
    <name type="scientific">Gordonia mangrovi</name>
    <dbReference type="NCBI Taxonomy" id="2665643"/>
    <lineage>
        <taxon>Bacteria</taxon>
        <taxon>Bacillati</taxon>
        <taxon>Actinomycetota</taxon>
        <taxon>Actinomycetes</taxon>
        <taxon>Mycobacteriales</taxon>
        <taxon>Gordoniaceae</taxon>
        <taxon>Gordonia</taxon>
    </lineage>
</organism>
<dbReference type="InterPro" id="IPR052336">
    <property type="entry name" value="MlaD_Phospholipid_Transporter"/>
</dbReference>
<dbReference type="GO" id="GO:0051701">
    <property type="term" value="P:biological process involved in interaction with host"/>
    <property type="evidence" value="ECO:0007669"/>
    <property type="project" value="TreeGrafter"/>
</dbReference>
<keyword evidence="5" id="KW-1185">Reference proteome</keyword>
<evidence type="ECO:0000259" key="3">
    <source>
        <dbReference type="Pfam" id="PF11887"/>
    </source>
</evidence>
<keyword evidence="1" id="KW-0472">Membrane</keyword>
<proteinExistence type="predicted"/>
<feature type="transmembrane region" description="Helical" evidence="1">
    <location>
        <begin position="12"/>
        <end position="30"/>
    </location>
</feature>
<gene>
    <name evidence="4" type="ORF">GIY30_18360</name>
</gene>
<evidence type="ECO:0000313" key="5">
    <source>
        <dbReference type="Proteomes" id="UP000475545"/>
    </source>
</evidence>
<dbReference type="InterPro" id="IPR003399">
    <property type="entry name" value="Mce/MlaD"/>
</dbReference>
<dbReference type="NCBIfam" id="TIGR00996">
    <property type="entry name" value="Mtu_fam_mce"/>
    <property type="match status" value="1"/>
</dbReference>
<dbReference type="PANTHER" id="PTHR33371">
    <property type="entry name" value="INTERMEMBRANE PHOSPHOLIPID TRANSPORT SYSTEM BINDING PROTEIN MLAD-RELATED"/>
    <property type="match status" value="1"/>
</dbReference>
<dbReference type="InterPro" id="IPR005693">
    <property type="entry name" value="Mce"/>
</dbReference>
<dbReference type="AlphaFoldDB" id="A0A6L7GUP7"/>
<comment type="caution">
    <text evidence="4">The sequence shown here is derived from an EMBL/GenBank/DDBJ whole genome shotgun (WGS) entry which is preliminary data.</text>
</comment>
<evidence type="ECO:0000313" key="4">
    <source>
        <dbReference type="EMBL" id="MXP23303.1"/>
    </source>
</evidence>
<sequence length="340" mass="36529">MRSAIDSTVVKFCAFTTVMLLVAGFLLLVFSDQRSGDTTRYGAVFTDASGLRSGDTVRIAGVRVGTVDDVTLADGHRVHVRFDVDTAIEVPHDTGAAVRYLNLVGDRYLELTEGTATSSMPAGSQIPVSRTEPALDLDVLLGGLKPVIDGLEPTQVNALSSAVLDVLQGQRGTVRTLFENSASLFTTLGENVDVMDQLIDQLSRVMATLSADRDRFGDMIDRLDTVVGELARQRDPIGAAITALETGTETVANLLTDARPSLSGSIDQLSRLAPAIDGDQPTLERALQRAPGNFRKLVRTGTYGNFIQYYVCAVTVRVSDPAGKVVVLPWIEQRNGRCSD</sequence>
<feature type="domain" description="Mammalian cell entry C-terminal" evidence="3">
    <location>
        <begin position="119"/>
        <end position="322"/>
    </location>
</feature>
<evidence type="ECO:0000259" key="2">
    <source>
        <dbReference type="Pfam" id="PF02470"/>
    </source>
</evidence>
<name>A0A6L7GUP7_9ACTN</name>
<accession>A0A6L7GUP7</accession>
<dbReference type="EMBL" id="WMBR01000005">
    <property type="protein sequence ID" value="MXP23303.1"/>
    <property type="molecule type" value="Genomic_DNA"/>
</dbReference>
<keyword evidence="1" id="KW-0812">Transmembrane</keyword>
<protein>
    <submittedName>
        <fullName evidence="4">MCE family protein</fullName>
    </submittedName>
</protein>
<dbReference type="GO" id="GO:0005576">
    <property type="term" value="C:extracellular region"/>
    <property type="evidence" value="ECO:0007669"/>
    <property type="project" value="TreeGrafter"/>
</dbReference>
<dbReference type="Pfam" id="PF02470">
    <property type="entry name" value="MlaD"/>
    <property type="match status" value="1"/>
</dbReference>